<sequence>MRELTRRLARAGRDRAATVRPGQQPEPAAEGTAGDRGRAVRAPRAALPTPLRRPLAVLAAVCGVLVVAQAVLYAGTSAPGTADAAVTAWVQEQVPMSYPVAFAIDAVGMPWVASGLAAVVALACLLTGRRRGALLACLGPALAVAVTSALKPLVDRTIHGDNLAFPSGHTAVATAIGATAFIALAGATRLRPATALAVAVGGTVVCGAVMAVSQVFLTAHYPSDTLGGFAIAVCAVVVTGWGVDLVADALRRRRQR</sequence>
<dbReference type="Gene3D" id="1.20.144.10">
    <property type="entry name" value="Phosphatidic acid phosphatase type 2/haloperoxidase"/>
    <property type="match status" value="1"/>
</dbReference>
<evidence type="ECO:0000256" key="3">
    <source>
        <dbReference type="ARBA" id="ARBA00022692"/>
    </source>
</evidence>
<name>F4CR35_PSEUX</name>
<dbReference type="InterPro" id="IPR000326">
    <property type="entry name" value="PAP2/HPO"/>
</dbReference>
<dbReference type="InterPro" id="IPR036938">
    <property type="entry name" value="PAP2/HPO_sf"/>
</dbReference>
<organism evidence="10 11">
    <name type="scientific">Pseudonocardia dioxanivorans (strain ATCC 55486 / DSM 44775 / JCM 13855 / CB1190)</name>
    <dbReference type="NCBI Taxonomy" id="675635"/>
    <lineage>
        <taxon>Bacteria</taxon>
        <taxon>Bacillati</taxon>
        <taxon>Actinomycetota</taxon>
        <taxon>Actinomycetes</taxon>
        <taxon>Pseudonocardiales</taxon>
        <taxon>Pseudonocardiaceae</taxon>
        <taxon>Pseudonocardia</taxon>
    </lineage>
</organism>
<keyword evidence="6 8" id="KW-0472">Membrane</keyword>
<dbReference type="SUPFAM" id="SSF48317">
    <property type="entry name" value="Acid phosphatase/Vanadium-dependent haloperoxidase"/>
    <property type="match status" value="1"/>
</dbReference>
<dbReference type="AlphaFoldDB" id="F4CR35"/>
<feature type="transmembrane region" description="Helical" evidence="8">
    <location>
        <begin position="55"/>
        <end position="76"/>
    </location>
</feature>
<dbReference type="GO" id="GO:0016787">
    <property type="term" value="F:hydrolase activity"/>
    <property type="evidence" value="ECO:0007669"/>
    <property type="project" value="UniProtKB-KW"/>
</dbReference>
<evidence type="ECO:0000313" key="10">
    <source>
        <dbReference type="EMBL" id="AEA24093.1"/>
    </source>
</evidence>
<feature type="compositionally biased region" description="Basic and acidic residues" evidence="7">
    <location>
        <begin position="1"/>
        <end position="17"/>
    </location>
</feature>
<keyword evidence="3 8" id="KW-0812">Transmembrane</keyword>
<feature type="transmembrane region" description="Helical" evidence="8">
    <location>
        <begin position="229"/>
        <end position="250"/>
    </location>
</feature>
<feature type="transmembrane region" description="Helical" evidence="8">
    <location>
        <begin position="195"/>
        <end position="217"/>
    </location>
</feature>
<dbReference type="PANTHER" id="PTHR14969:SF62">
    <property type="entry name" value="DECAPRENYLPHOSPHORYL-5-PHOSPHORIBOSE PHOSPHATASE RV3807C-RELATED"/>
    <property type="match status" value="1"/>
</dbReference>
<proteinExistence type="predicted"/>
<accession>F4CR35</accession>
<evidence type="ECO:0000256" key="1">
    <source>
        <dbReference type="ARBA" id="ARBA00004651"/>
    </source>
</evidence>
<dbReference type="EMBL" id="CP002593">
    <property type="protein sequence ID" value="AEA24093.1"/>
    <property type="molecule type" value="Genomic_DNA"/>
</dbReference>
<dbReference type="Pfam" id="PF01569">
    <property type="entry name" value="PAP2"/>
    <property type="match status" value="1"/>
</dbReference>
<protein>
    <submittedName>
        <fullName evidence="10">Phosphoesterase PA-phosphatase related protein</fullName>
    </submittedName>
</protein>
<dbReference type="GO" id="GO:0005886">
    <property type="term" value="C:plasma membrane"/>
    <property type="evidence" value="ECO:0007669"/>
    <property type="project" value="UniProtKB-SubCell"/>
</dbReference>
<comment type="subcellular location">
    <subcellularLocation>
        <location evidence="1">Cell membrane</location>
        <topology evidence="1">Multi-pass membrane protein</topology>
    </subcellularLocation>
</comment>
<keyword evidence="2" id="KW-1003">Cell membrane</keyword>
<keyword evidence="11" id="KW-1185">Reference proteome</keyword>
<evidence type="ECO:0000313" key="11">
    <source>
        <dbReference type="Proteomes" id="UP000007809"/>
    </source>
</evidence>
<keyword evidence="4" id="KW-0378">Hydrolase</keyword>
<evidence type="ECO:0000256" key="2">
    <source>
        <dbReference type="ARBA" id="ARBA00022475"/>
    </source>
</evidence>
<gene>
    <name evidence="10" type="ordered locus">Psed_1859</name>
</gene>
<evidence type="ECO:0000256" key="8">
    <source>
        <dbReference type="SAM" id="Phobius"/>
    </source>
</evidence>
<dbReference type="KEGG" id="pdx:Psed_1859"/>
<dbReference type="PANTHER" id="PTHR14969">
    <property type="entry name" value="SPHINGOSINE-1-PHOSPHATE PHOSPHOHYDROLASE"/>
    <property type="match status" value="1"/>
</dbReference>
<dbReference type="Proteomes" id="UP000007809">
    <property type="component" value="Chromosome"/>
</dbReference>
<feature type="transmembrane region" description="Helical" evidence="8">
    <location>
        <begin position="96"/>
        <end position="126"/>
    </location>
</feature>
<dbReference type="STRING" id="675635.Psed_1859"/>
<evidence type="ECO:0000256" key="6">
    <source>
        <dbReference type="ARBA" id="ARBA00023136"/>
    </source>
</evidence>
<feature type="transmembrane region" description="Helical" evidence="8">
    <location>
        <begin position="170"/>
        <end position="188"/>
    </location>
</feature>
<evidence type="ECO:0000256" key="5">
    <source>
        <dbReference type="ARBA" id="ARBA00022989"/>
    </source>
</evidence>
<reference evidence="10 11" key="1">
    <citation type="journal article" date="2011" name="J. Bacteriol.">
        <title>Genome sequence of the 1,4-dioxane-degrading Pseudonocardia dioxanivorans strain CB1190.</title>
        <authorList>
            <person name="Sales C.M."/>
            <person name="Mahendra S."/>
            <person name="Grostern A."/>
            <person name="Parales R.E."/>
            <person name="Goodwin L.A."/>
            <person name="Woyke T."/>
            <person name="Nolan M."/>
            <person name="Lapidus A."/>
            <person name="Chertkov O."/>
            <person name="Ovchinnikova G."/>
            <person name="Sczyrba A."/>
            <person name="Alvarez-Cohen L."/>
        </authorList>
    </citation>
    <scope>NUCLEOTIDE SEQUENCE [LARGE SCALE GENOMIC DNA]</scope>
    <source>
        <strain evidence="11">ATCC 55486 / DSM 44775 / JCM 13855 / CB1190</strain>
    </source>
</reference>
<feature type="domain" description="Phosphatidic acid phosphatase type 2/haloperoxidase" evidence="9">
    <location>
        <begin position="162"/>
        <end position="239"/>
    </location>
</feature>
<keyword evidence="5 8" id="KW-1133">Transmembrane helix</keyword>
<feature type="region of interest" description="Disordered" evidence="7">
    <location>
        <begin position="1"/>
        <end position="40"/>
    </location>
</feature>
<evidence type="ECO:0000256" key="7">
    <source>
        <dbReference type="SAM" id="MobiDB-lite"/>
    </source>
</evidence>
<evidence type="ECO:0000259" key="9">
    <source>
        <dbReference type="Pfam" id="PF01569"/>
    </source>
</evidence>
<evidence type="ECO:0000256" key="4">
    <source>
        <dbReference type="ARBA" id="ARBA00022801"/>
    </source>
</evidence>
<dbReference type="HOGENOM" id="CLU_1219149_0_0_11"/>
<feature type="transmembrane region" description="Helical" evidence="8">
    <location>
        <begin position="133"/>
        <end position="150"/>
    </location>
</feature>
<dbReference type="eggNOG" id="COG0671">
    <property type="taxonomic scope" value="Bacteria"/>
</dbReference>